<dbReference type="Proteomes" id="UP000254065">
    <property type="component" value="Unassembled WGS sequence"/>
</dbReference>
<dbReference type="AlphaFoldDB" id="A0A378U553"/>
<dbReference type="RefSeq" id="WP_115341178.1">
    <property type="nucleotide sequence ID" value="NZ_UGQB01000005.1"/>
</dbReference>
<accession>A0A378U553</accession>
<evidence type="ECO:0000313" key="1">
    <source>
        <dbReference type="EMBL" id="STZ70246.1"/>
    </source>
</evidence>
<evidence type="ECO:0000313" key="2">
    <source>
        <dbReference type="Proteomes" id="UP000254065"/>
    </source>
</evidence>
<protein>
    <submittedName>
        <fullName evidence="1">Uncharacterized protein</fullName>
    </submittedName>
</protein>
<dbReference type="EMBL" id="UGQB01000005">
    <property type="protein sequence ID" value="STZ70246.1"/>
    <property type="molecule type" value="Genomic_DNA"/>
</dbReference>
<keyword evidence="2" id="KW-1185">Reference proteome</keyword>
<name>A0A378U553_9GAMM</name>
<sequence length="69" mass="8169">MDKDFDFTTAKPVSQVPALQQLRKAYQESKQDDFMRFFDSDVQQAIQQYDTPQHRIRLNNVIRALYATT</sequence>
<reference evidence="1 2" key="1">
    <citation type="submission" date="2018-06" db="EMBL/GenBank/DDBJ databases">
        <authorList>
            <consortium name="Pathogen Informatics"/>
            <person name="Doyle S."/>
        </authorList>
    </citation>
    <scope>NUCLEOTIDE SEQUENCE [LARGE SCALE GENOMIC DNA]</scope>
    <source>
        <strain evidence="1 2">NCTC12877</strain>
    </source>
</reference>
<proteinExistence type="predicted"/>
<organism evidence="1 2">
    <name type="scientific">Moraxella caprae</name>
    <dbReference type="NCBI Taxonomy" id="90240"/>
    <lineage>
        <taxon>Bacteria</taxon>
        <taxon>Pseudomonadati</taxon>
        <taxon>Pseudomonadota</taxon>
        <taxon>Gammaproteobacteria</taxon>
        <taxon>Moraxellales</taxon>
        <taxon>Moraxellaceae</taxon>
        <taxon>Moraxella</taxon>
    </lineage>
</organism>
<gene>
    <name evidence="1" type="ORF">NCTC12877_02720</name>
</gene>